<name>A0A098EDP1_ANAPH</name>
<sequence>MRVGLLVRIVLEVLLVCTVAMGDVGFSLWRMGSLYFYFQL</sequence>
<keyword evidence="1" id="KW-0472">Membrane</keyword>
<reference evidence="2 3" key="1">
    <citation type="submission" date="2014-09" db="EMBL/GenBank/DDBJ databases">
        <authorList>
            <person name="Loux Valentin"/>
            <person name="Dugat Thibaut"/>
        </authorList>
    </citation>
    <scope>NUCLEOTIDE SEQUENCE [LARGE SCALE GENOMIC DNA]</scope>
    <source>
        <strain evidence="2 3">BOV-10_179</strain>
    </source>
</reference>
<organism evidence="2 3">
    <name type="scientific">Anaplasma phagocytophilum</name>
    <name type="common">Ehrlichia phagocytophila</name>
    <dbReference type="NCBI Taxonomy" id="948"/>
    <lineage>
        <taxon>Bacteria</taxon>
        <taxon>Pseudomonadati</taxon>
        <taxon>Pseudomonadota</taxon>
        <taxon>Alphaproteobacteria</taxon>
        <taxon>Rickettsiales</taxon>
        <taxon>Anaplasmataceae</taxon>
        <taxon>Anaplasma</taxon>
        <taxon>phagocytophilum group</taxon>
    </lineage>
</organism>
<dbReference type="EMBL" id="CCXQ01000013">
    <property type="protein sequence ID" value="CEG20424.1"/>
    <property type="molecule type" value="Genomic_DNA"/>
</dbReference>
<evidence type="ECO:0000313" key="2">
    <source>
        <dbReference type="EMBL" id="CEG20424.1"/>
    </source>
</evidence>
<gene>
    <name evidence="2" type="ORF">ANAPHAGO_00978</name>
</gene>
<keyword evidence="1" id="KW-1133">Transmembrane helix</keyword>
<feature type="transmembrane region" description="Helical" evidence="1">
    <location>
        <begin position="6"/>
        <end position="29"/>
    </location>
</feature>
<evidence type="ECO:0000313" key="3">
    <source>
        <dbReference type="Proteomes" id="UP000055047"/>
    </source>
</evidence>
<proteinExistence type="predicted"/>
<keyword evidence="1" id="KW-0812">Transmembrane</keyword>
<dbReference type="PATRIC" id="fig|948.7.peg.1299"/>
<protein>
    <submittedName>
        <fullName evidence="2">Uncharacterized protein</fullName>
    </submittedName>
</protein>
<evidence type="ECO:0000256" key="1">
    <source>
        <dbReference type="SAM" id="Phobius"/>
    </source>
</evidence>
<dbReference type="AlphaFoldDB" id="A0A098EDP1"/>
<accession>A0A098EDP1</accession>
<dbReference type="Proteomes" id="UP000055047">
    <property type="component" value="Unassembled WGS sequence"/>
</dbReference>